<dbReference type="Proteomes" id="UP000325440">
    <property type="component" value="Unassembled WGS sequence"/>
</dbReference>
<evidence type="ECO:0000256" key="1">
    <source>
        <dbReference type="SAM" id="MobiDB-lite"/>
    </source>
</evidence>
<evidence type="ECO:0000256" key="2">
    <source>
        <dbReference type="SAM" id="Phobius"/>
    </source>
</evidence>
<keyword evidence="4" id="KW-1185">Reference proteome</keyword>
<evidence type="ECO:0000313" key="4">
    <source>
        <dbReference type="Proteomes" id="UP000325440"/>
    </source>
</evidence>
<feature type="region of interest" description="Disordered" evidence="1">
    <location>
        <begin position="78"/>
        <end position="100"/>
    </location>
</feature>
<feature type="transmembrane region" description="Helical" evidence="2">
    <location>
        <begin position="27"/>
        <end position="48"/>
    </location>
</feature>
<feature type="compositionally biased region" description="Polar residues" evidence="1">
    <location>
        <begin position="122"/>
        <end position="132"/>
    </location>
</feature>
<name>A0A5E4N3K2_9HEMI</name>
<protein>
    <submittedName>
        <fullName evidence="3">Uncharacterized protein</fullName>
    </submittedName>
</protein>
<dbReference type="EMBL" id="CABPRJ010001438">
    <property type="protein sequence ID" value="VVC36877.1"/>
    <property type="molecule type" value="Genomic_DNA"/>
</dbReference>
<dbReference type="OrthoDB" id="6627982at2759"/>
<accession>A0A5E4N3K2</accession>
<dbReference type="AlphaFoldDB" id="A0A5E4N3K2"/>
<gene>
    <name evidence="3" type="ORF">CINCED_3A001390</name>
</gene>
<reference evidence="3 4" key="1">
    <citation type="submission" date="2019-08" db="EMBL/GenBank/DDBJ databases">
        <authorList>
            <person name="Alioto T."/>
            <person name="Alioto T."/>
            <person name="Gomez Garrido J."/>
        </authorList>
    </citation>
    <scope>NUCLEOTIDE SEQUENCE [LARGE SCALE GENOMIC DNA]</scope>
</reference>
<keyword evidence="2" id="KW-0472">Membrane</keyword>
<feature type="region of interest" description="Disordered" evidence="1">
    <location>
        <begin position="117"/>
        <end position="146"/>
    </location>
</feature>
<sequence length="146" mass="15950">MSSCNRHNVSYNTAFGQPKESMMMTRFATVLWTVFILIWLFLAISKLISNDRTYCIANKLRCAPTMWFMENKIPETNVSATNETATTESATTESAITGSADSQSLSIIPLTVDQADLESDASESATPESATLESKVVLSDNGNHGK</sequence>
<keyword evidence="2" id="KW-1133">Transmembrane helix</keyword>
<proteinExistence type="predicted"/>
<evidence type="ECO:0000313" key="3">
    <source>
        <dbReference type="EMBL" id="VVC36877.1"/>
    </source>
</evidence>
<organism evidence="3 4">
    <name type="scientific">Cinara cedri</name>
    <dbReference type="NCBI Taxonomy" id="506608"/>
    <lineage>
        <taxon>Eukaryota</taxon>
        <taxon>Metazoa</taxon>
        <taxon>Ecdysozoa</taxon>
        <taxon>Arthropoda</taxon>
        <taxon>Hexapoda</taxon>
        <taxon>Insecta</taxon>
        <taxon>Pterygota</taxon>
        <taxon>Neoptera</taxon>
        <taxon>Paraneoptera</taxon>
        <taxon>Hemiptera</taxon>
        <taxon>Sternorrhyncha</taxon>
        <taxon>Aphidomorpha</taxon>
        <taxon>Aphidoidea</taxon>
        <taxon>Aphididae</taxon>
        <taxon>Lachninae</taxon>
        <taxon>Cinara</taxon>
    </lineage>
</organism>
<keyword evidence="2" id="KW-0812">Transmembrane</keyword>